<dbReference type="Gene3D" id="3.20.20.370">
    <property type="entry name" value="Glycoside hydrolase/deacetylase"/>
    <property type="match status" value="1"/>
</dbReference>
<dbReference type="GO" id="GO:0005975">
    <property type="term" value="P:carbohydrate metabolic process"/>
    <property type="evidence" value="ECO:0007669"/>
    <property type="project" value="InterPro"/>
</dbReference>
<proteinExistence type="predicted"/>
<evidence type="ECO:0000313" key="5">
    <source>
        <dbReference type="Proteomes" id="UP000274920"/>
    </source>
</evidence>
<dbReference type="Pfam" id="PF01522">
    <property type="entry name" value="Polysacc_deac_1"/>
    <property type="match status" value="1"/>
</dbReference>
<dbReference type="RefSeq" id="WP_125127113.1">
    <property type="nucleotide sequence ID" value="NZ_RHJS01000002.1"/>
</dbReference>
<reference evidence="4" key="1">
    <citation type="submission" date="2018-10" db="EMBL/GenBank/DDBJ databases">
        <title>Schaedlerella arabinophila gen. nov. sp. nov., isolated from the mouse intestinal tract and comparative analysis with the genome of the closely related altered Schaedler flora strain ASF502.</title>
        <authorList>
            <person name="Miyake S."/>
            <person name="Soh M."/>
            <person name="Seedorf H."/>
        </authorList>
    </citation>
    <scope>NUCLEOTIDE SEQUENCE [LARGE SCALE GENOMIC DNA]</scope>
    <source>
        <strain evidence="4">DSM 106076</strain>
    </source>
</reference>
<evidence type="ECO:0000259" key="3">
    <source>
        <dbReference type="PROSITE" id="PS51677"/>
    </source>
</evidence>
<evidence type="ECO:0000256" key="1">
    <source>
        <dbReference type="ARBA" id="ARBA00022723"/>
    </source>
</evidence>
<dbReference type="PROSITE" id="PS51677">
    <property type="entry name" value="NODB"/>
    <property type="match status" value="1"/>
</dbReference>
<dbReference type="AlphaFoldDB" id="A0A426DFB1"/>
<dbReference type="InterPro" id="IPR011330">
    <property type="entry name" value="Glyco_hydro/deAcase_b/a-brl"/>
</dbReference>
<sequence>MKKWMQGIALVYVLLLLGICVPRADLGNAQNDAGEALYLIRPKDKKEEAEKKLEQPKIALTFDDGPNAQFTPFLLDGLKERNVKATFFLIGKNIEAGSNAEIVKREWEEGHLVGNHTYNHVEITRVSNDTAYREIKATNDLIQGITGQPVEYMRPPFGLWQKKLEQKIHVLPVMWTVDPLDWATENEDEIVNKVVTEVEENDIILLHDCYKSSVRAALRIVDLLEAKGYQFVTVDELLLE</sequence>
<dbReference type="PANTHER" id="PTHR10587:SF133">
    <property type="entry name" value="CHITIN DEACETYLASE 1-RELATED"/>
    <property type="match status" value="1"/>
</dbReference>
<dbReference type="GO" id="GO:0016810">
    <property type="term" value="F:hydrolase activity, acting on carbon-nitrogen (but not peptide) bonds"/>
    <property type="evidence" value="ECO:0007669"/>
    <property type="project" value="InterPro"/>
</dbReference>
<dbReference type="Proteomes" id="UP000274920">
    <property type="component" value="Unassembled WGS sequence"/>
</dbReference>
<keyword evidence="5" id="KW-1185">Reference proteome</keyword>
<dbReference type="CDD" id="cd10954">
    <property type="entry name" value="CE4_CtAXE_like"/>
    <property type="match status" value="1"/>
</dbReference>
<organism evidence="4 5">
    <name type="scientific">Schaedlerella arabinosiphila</name>
    <dbReference type="NCBI Taxonomy" id="2044587"/>
    <lineage>
        <taxon>Bacteria</taxon>
        <taxon>Bacillati</taxon>
        <taxon>Bacillota</taxon>
        <taxon>Clostridia</taxon>
        <taxon>Lachnospirales</taxon>
        <taxon>Lachnospiraceae</taxon>
        <taxon>Schaedlerella</taxon>
    </lineage>
</organism>
<keyword evidence="2" id="KW-0378">Hydrolase</keyword>
<dbReference type="GO" id="GO:0046872">
    <property type="term" value="F:metal ion binding"/>
    <property type="evidence" value="ECO:0007669"/>
    <property type="project" value="UniProtKB-KW"/>
</dbReference>
<protein>
    <submittedName>
        <fullName evidence="4">Peptidoglycan-N-acetylglucosamine deacetylase</fullName>
    </submittedName>
</protein>
<dbReference type="PANTHER" id="PTHR10587">
    <property type="entry name" value="GLYCOSYL TRANSFERASE-RELATED"/>
    <property type="match status" value="1"/>
</dbReference>
<keyword evidence="1" id="KW-0479">Metal-binding</keyword>
<dbReference type="InterPro" id="IPR002509">
    <property type="entry name" value="NODB_dom"/>
</dbReference>
<evidence type="ECO:0000313" key="4">
    <source>
        <dbReference type="EMBL" id="RRK31445.1"/>
    </source>
</evidence>
<dbReference type="SUPFAM" id="SSF88713">
    <property type="entry name" value="Glycoside hydrolase/deacetylase"/>
    <property type="match status" value="1"/>
</dbReference>
<comment type="caution">
    <text evidence="4">The sequence shown here is derived from an EMBL/GenBank/DDBJ whole genome shotgun (WGS) entry which is preliminary data.</text>
</comment>
<accession>A0A426DFB1</accession>
<gene>
    <name evidence="4" type="ORF">EBB54_08765</name>
</gene>
<dbReference type="InterPro" id="IPR050248">
    <property type="entry name" value="Polysacc_deacetylase_ArnD"/>
</dbReference>
<feature type="domain" description="NodB homology" evidence="3">
    <location>
        <begin position="56"/>
        <end position="232"/>
    </location>
</feature>
<dbReference type="EMBL" id="RHJS01000002">
    <property type="protein sequence ID" value="RRK31445.1"/>
    <property type="molecule type" value="Genomic_DNA"/>
</dbReference>
<dbReference type="GO" id="GO:0016020">
    <property type="term" value="C:membrane"/>
    <property type="evidence" value="ECO:0007669"/>
    <property type="project" value="TreeGrafter"/>
</dbReference>
<name>A0A426DFB1_9FIRM</name>
<evidence type="ECO:0000256" key="2">
    <source>
        <dbReference type="ARBA" id="ARBA00022801"/>
    </source>
</evidence>